<evidence type="ECO:0000256" key="1">
    <source>
        <dbReference type="SAM" id="SignalP"/>
    </source>
</evidence>
<reference evidence="2 3" key="1">
    <citation type="submission" date="2014-08" db="EMBL/GenBank/DDBJ databases">
        <title>Genomic and Phenotypic Diversity of Colwellia psychrerythraea strains from Disparate Marine Basins.</title>
        <authorList>
            <person name="Techtmann S.M."/>
            <person name="Stelling S.C."/>
            <person name="Utturkar S.M."/>
            <person name="Alshibli N."/>
            <person name="Harris A."/>
            <person name="Brown S.D."/>
            <person name="Hazen T.C."/>
        </authorList>
    </citation>
    <scope>NUCLEOTIDE SEQUENCE [LARGE SCALE GENOMIC DNA]</scope>
    <source>
        <strain evidence="2 3">GAB14E</strain>
    </source>
</reference>
<protein>
    <recommendedName>
        <fullName evidence="4">Lipoprotein</fullName>
    </recommendedName>
</protein>
<keyword evidence="1" id="KW-0732">Signal</keyword>
<organism evidence="2 3">
    <name type="scientific">Colwellia psychrerythraea</name>
    <name type="common">Vibrio psychroerythus</name>
    <dbReference type="NCBI Taxonomy" id="28229"/>
    <lineage>
        <taxon>Bacteria</taxon>
        <taxon>Pseudomonadati</taxon>
        <taxon>Pseudomonadota</taxon>
        <taxon>Gammaproteobacteria</taxon>
        <taxon>Alteromonadales</taxon>
        <taxon>Colwelliaceae</taxon>
        <taxon>Colwellia</taxon>
    </lineage>
</organism>
<dbReference type="OrthoDB" id="6225268at2"/>
<gene>
    <name evidence="2" type="ORF">GAB14E_2846</name>
</gene>
<accession>A0A099KRI2</accession>
<feature type="signal peptide" evidence="1">
    <location>
        <begin position="1"/>
        <end position="32"/>
    </location>
</feature>
<evidence type="ECO:0000313" key="2">
    <source>
        <dbReference type="EMBL" id="KGJ92258.1"/>
    </source>
</evidence>
<feature type="chain" id="PRO_5001948835" description="Lipoprotein" evidence="1">
    <location>
        <begin position="33"/>
        <end position="203"/>
    </location>
</feature>
<sequence>MHKNNKIYWSYIRALTFTGVCLVAFFSFMANAMTITAEMSPEVTSEYNKQLDLQTWPKMHTKLALMDNPYATFYKTIRKKLKKEAITGKRRRLMTHDESIVSAKKKRFDYCQASVSFFVDFAKRAHDLSTLENNPLTKDKLMTGNGVKYPFTDQEANNANFRPAQIALTLGWKYQGKGEQYAEAFLANCLAIPVSLYYKEDSF</sequence>
<evidence type="ECO:0008006" key="4">
    <source>
        <dbReference type="Google" id="ProtNLM"/>
    </source>
</evidence>
<dbReference type="EMBL" id="JQEC01000034">
    <property type="protein sequence ID" value="KGJ92258.1"/>
    <property type="molecule type" value="Genomic_DNA"/>
</dbReference>
<evidence type="ECO:0000313" key="3">
    <source>
        <dbReference type="Proteomes" id="UP000029868"/>
    </source>
</evidence>
<dbReference type="Proteomes" id="UP000029868">
    <property type="component" value="Unassembled WGS sequence"/>
</dbReference>
<dbReference type="PATRIC" id="fig|28229.3.peg.2566"/>
<dbReference type="RefSeq" id="WP_156115737.1">
    <property type="nucleotide sequence ID" value="NZ_JQEC01000034.1"/>
</dbReference>
<name>A0A099KRI2_COLPS</name>
<comment type="caution">
    <text evidence="2">The sequence shown here is derived from an EMBL/GenBank/DDBJ whole genome shotgun (WGS) entry which is preliminary data.</text>
</comment>
<proteinExistence type="predicted"/>
<dbReference type="AlphaFoldDB" id="A0A099KRI2"/>